<evidence type="ECO:0000256" key="1">
    <source>
        <dbReference type="SAM" id="MobiDB-lite"/>
    </source>
</evidence>
<proteinExistence type="predicted"/>
<protein>
    <submittedName>
        <fullName evidence="2">Uncharacterized protein</fullName>
    </submittedName>
</protein>
<feature type="compositionally biased region" description="Pro residues" evidence="1">
    <location>
        <begin position="57"/>
        <end position="68"/>
    </location>
</feature>
<keyword evidence="3" id="KW-1185">Reference proteome</keyword>
<reference evidence="2" key="1">
    <citation type="submission" date="2023-04" db="EMBL/GenBank/DDBJ databases">
        <authorList>
            <consortium name="ELIXIR-Norway"/>
        </authorList>
    </citation>
    <scope>NUCLEOTIDE SEQUENCE [LARGE SCALE GENOMIC DNA]</scope>
</reference>
<evidence type="ECO:0000313" key="2">
    <source>
        <dbReference type="EMBL" id="CAI9171720.1"/>
    </source>
</evidence>
<sequence length="163" mass="16731">MGARARAPPGLPKRSCRAAPGGLGQSPGPSLRQRFLSPRPGCGLPWARGPPDDRRGSPPPPLSPPPRPALTSRGCARAPAAWGPGSAAPPGREGGGGRRAEPGECRLSARSPGNAPPEHAREVRLCRAAWPGEGGDLASSRRGPSSVGRPRRAHLERSNAVPG</sequence>
<feature type="region of interest" description="Disordered" evidence="1">
    <location>
        <begin position="1"/>
        <end position="163"/>
    </location>
</feature>
<dbReference type="Proteomes" id="UP001176941">
    <property type="component" value="Chromosome 31"/>
</dbReference>
<feature type="compositionally biased region" description="Basic and acidic residues" evidence="1">
    <location>
        <begin position="95"/>
        <end position="104"/>
    </location>
</feature>
<feature type="compositionally biased region" description="Low complexity" evidence="1">
    <location>
        <begin position="76"/>
        <end position="91"/>
    </location>
</feature>
<gene>
    <name evidence="2" type="ORF">MRATA1EN1_LOCUS20682</name>
</gene>
<evidence type="ECO:0000313" key="3">
    <source>
        <dbReference type="Proteomes" id="UP001176941"/>
    </source>
</evidence>
<accession>A0ABN8ZCU6</accession>
<dbReference type="EMBL" id="OX459967">
    <property type="protein sequence ID" value="CAI9171720.1"/>
    <property type="molecule type" value="Genomic_DNA"/>
</dbReference>
<name>A0ABN8ZCU6_RANTA</name>
<organism evidence="2 3">
    <name type="scientific">Rangifer tarandus platyrhynchus</name>
    <name type="common">Svalbard reindeer</name>
    <dbReference type="NCBI Taxonomy" id="3082113"/>
    <lineage>
        <taxon>Eukaryota</taxon>
        <taxon>Metazoa</taxon>
        <taxon>Chordata</taxon>
        <taxon>Craniata</taxon>
        <taxon>Vertebrata</taxon>
        <taxon>Euteleostomi</taxon>
        <taxon>Mammalia</taxon>
        <taxon>Eutheria</taxon>
        <taxon>Laurasiatheria</taxon>
        <taxon>Artiodactyla</taxon>
        <taxon>Ruminantia</taxon>
        <taxon>Pecora</taxon>
        <taxon>Cervidae</taxon>
        <taxon>Odocoileinae</taxon>
        <taxon>Rangifer</taxon>
    </lineage>
</organism>